<evidence type="ECO:0000313" key="9">
    <source>
        <dbReference type="EMBL" id="KAE9326848.1"/>
    </source>
</evidence>
<evidence type="ECO:0000313" key="12">
    <source>
        <dbReference type="Proteomes" id="UP000433483"/>
    </source>
</evidence>
<name>A0A6A3FLI9_9STRA</name>
<evidence type="ECO:0000313" key="17">
    <source>
        <dbReference type="Proteomes" id="UP000460718"/>
    </source>
</evidence>
<evidence type="ECO:0000313" key="20">
    <source>
        <dbReference type="Proteomes" id="UP000488956"/>
    </source>
</evidence>
<dbReference type="Proteomes" id="UP000488956">
    <property type="component" value="Unassembled WGS sequence"/>
</dbReference>
<dbReference type="Proteomes" id="UP000437068">
    <property type="component" value="Unassembled WGS sequence"/>
</dbReference>
<evidence type="ECO:0000313" key="10">
    <source>
        <dbReference type="EMBL" id="KAE9354580.1"/>
    </source>
</evidence>
<comment type="caution">
    <text evidence="1">The sequence shown here is derived from an EMBL/GenBank/DDBJ whole genome shotgun (WGS) entry which is preliminary data.</text>
</comment>
<keyword evidence="12" id="KW-1185">Reference proteome</keyword>
<evidence type="ECO:0000313" key="16">
    <source>
        <dbReference type="Proteomes" id="UP000441208"/>
    </source>
</evidence>
<evidence type="ECO:0000313" key="15">
    <source>
        <dbReference type="Proteomes" id="UP000440732"/>
    </source>
</evidence>
<accession>A0A6A3FLI9</accession>
<dbReference type="EMBL" id="QXFY01000152">
    <property type="protein sequence ID" value="KAE9354580.1"/>
    <property type="molecule type" value="Genomic_DNA"/>
</dbReference>
<reference evidence="11 12" key="1">
    <citation type="submission" date="2018-08" db="EMBL/GenBank/DDBJ databases">
        <title>Genomic investigation of the strawberry pathogen Phytophthora fragariae indicates pathogenicity is determined by transcriptional variation in three key races.</title>
        <authorList>
            <person name="Adams T.M."/>
            <person name="Armitage A.D."/>
            <person name="Sobczyk M.K."/>
            <person name="Bates H.J."/>
            <person name="Dunwell J.M."/>
            <person name="Nellist C.F."/>
            <person name="Harrison R.J."/>
        </authorList>
    </citation>
    <scope>NUCLEOTIDE SEQUENCE [LARGE SCALE GENOMIC DNA]</scope>
    <source>
        <strain evidence="9 13">A4</strain>
        <strain evidence="8 14">BC-1</strain>
        <strain evidence="7 18">BC-23</strain>
        <strain evidence="6 12">NOV-27</strain>
        <strain evidence="5 15">NOV-5</strain>
        <strain evidence="4 16">NOV-71</strain>
        <strain evidence="10 19">NOV-77</strain>
        <strain evidence="1 11">NOV-9</strain>
        <strain evidence="3 20">ONT-3</strain>
        <strain evidence="2 17">SCRP245</strain>
    </source>
</reference>
<evidence type="ECO:0000313" key="7">
    <source>
        <dbReference type="EMBL" id="KAE9250808.1"/>
    </source>
</evidence>
<dbReference type="EMBL" id="QXGB01000066">
    <property type="protein sequence ID" value="KAE9233153.1"/>
    <property type="molecule type" value="Genomic_DNA"/>
</dbReference>
<sequence length="65" mass="6998">MQLGNILATCSLVCVFGGQVLQVTSSLGRLAVAKRRLVLHNLCTLRFKLVVSARTCLLASTCIHV</sequence>
<dbReference type="EMBL" id="QXFX01000053">
    <property type="protein sequence ID" value="KAE9135581.1"/>
    <property type="molecule type" value="Genomic_DNA"/>
</dbReference>
<evidence type="ECO:0000313" key="19">
    <source>
        <dbReference type="Proteomes" id="UP000486351"/>
    </source>
</evidence>
<protein>
    <submittedName>
        <fullName evidence="1">Uncharacterized protein</fullName>
    </submittedName>
</protein>
<evidence type="ECO:0000313" key="18">
    <source>
        <dbReference type="Proteomes" id="UP000476176"/>
    </source>
</evidence>
<dbReference type="EMBL" id="QXGF01000133">
    <property type="protein sequence ID" value="KAE8946062.1"/>
    <property type="molecule type" value="Genomic_DNA"/>
</dbReference>
<dbReference type="Proteomes" id="UP000476176">
    <property type="component" value="Unassembled WGS sequence"/>
</dbReference>
<dbReference type="EMBL" id="QXGA01000049">
    <property type="protein sequence ID" value="KAE9154082.1"/>
    <property type="molecule type" value="Genomic_DNA"/>
</dbReference>
<dbReference type="EMBL" id="QXGC01000082">
    <property type="protein sequence ID" value="KAE9250808.1"/>
    <property type="molecule type" value="Genomic_DNA"/>
</dbReference>
<dbReference type="EMBL" id="QXGE01000060">
    <property type="protein sequence ID" value="KAE9326848.1"/>
    <property type="molecule type" value="Genomic_DNA"/>
</dbReference>
<dbReference type="Proteomes" id="UP000429523">
    <property type="component" value="Unassembled WGS sequence"/>
</dbReference>
<dbReference type="Proteomes" id="UP000460718">
    <property type="component" value="Unassembled WGS sequence"/>
</dbReference>
<dbReference type="OrthoDB" id="10513864at2759"/>
<evidence type="ECO:0000313" key="1">
    <source>
        <dbReference type="EMBL" id="KAE8946062.1"/>
    </source>
</evidence>
<proteinExistence type="predicted"/>
<evidence type="ECO:0000313" key="4">
    <source>
        <dbReference type="EMBL" id="KAE9135929.1"/>
    </source>
</evidence>
<dbReference type="EMBL" id="QXGD01000138">
    <property type="protein sequence ID" value="KAE9251093.1"/>
    <property type="molecule type" value="Genomic_DNA"/>
</dbReference>
<dbReference type="Proteomes" id="UP000433483">
    <property type="component" value="Unassembled WGS sequence"/>
</dbReference>
<dbReference type="EMBL" id="QXFW01000103">
    <property type="protein sequence ID" value="KAE9025130.1"/>
    <property type="molecule type" value="Genomic_DNA"/>
</dbReference>
<dbReference type="Proteomes" id="UP000440367">
    <property type="component" value="Unassembled WGS sequence"/>
</dbReference>
<evidence type="ECO:0000313" key="5">
    <source>
        <dbReference type="EMBL" id="KAE9154082.1"/>
    </source>
</evidence>
<dbReference type="AlphaFoldDB" id="A0A6A3FLI9"/>
<evidence type="ECO:0000313" key="3">
    <source>
        <dbReference type="EMBL" id="KAE9135581.1"/>
    </source>
</evidence>
<evidence type="ECO:0000313" key="11">
    <source>
        <dbReference type="Proteomes" id="UP000429523"/>
    </source>
</evidence>
<dbReference type="Proteomes" id="UP000441208">
    <property type="component" value="Unassembled WGS sequence"/>
</dbReference>
<evidence type="ECO:0000313" key="14">
    <source>
        <dbReference type="Proteomes" id="UP000440367"/>
    </source>
</evidence>
<dbReference type="Proteomes" id="UP000486351">
    <property type="component" value="Unassembled WGS sequence"/>
</dbReference>
<evidence type="ECO:0000313" key="6">
    <source>
        <dbReference type="EMBL" id="KAE9233153.1"/>
    </source>
</evidence>
<evidence type="ECO:0000313" key="2">
    <source>
        <dbReference type="EMBL" id="KAE9025130.1"/>
    </source>
</evidence>
<dbReference type="Proteomes" id="UP000440732">
    <property type="component" value="Unassembled WGS sequence"/>
</dbReference>
<evidence type="ECO:0000313" key="8">
    <source>
        <dbReference type="EMBL" id="KAE9251093.1"/>
    </source>
</evidence>
<dbReference type="EMBL" id="QXFZ01000064">
    <property type="protein sequence ID" value="KAE9135929.1"/>
    <property type="molecule type" value="Genomic_DNA"/>
</dbReference>
<organism evidence="1 11">
    <name type="scientific">Phytophthora fragariae</name>
    <dbReference type="NCBI Taxonomy" id="53985"/>
    <lineage>
        <taxon>Eukaryota</taxon>
        <taxon>Sar</taxon>
        <taxon>Stramenopiles</taxon>
        <taxon>Oomycota</taxon>
        <taxon>Peronosporomycetes</taxon>
        <taxon>Peronosporales</taxon>
        <taxon>Peronosporaceae</taxon>
        <taxon>Phytophthora</taxon>
    </lineage>
</organism>
<gene>
    <name evidence="9" type="ORF">PF001_g2209</name>
    <name evidence="8" type="ORF">PF002_g4429</name>
    <name evidence="7" type="ORF">PF004_g2767</name>
    <name evidence="6" type="ORF">PF005_g2429</name>
    <name evidence="5" type="ORF">PF006_g1856</name>
    <name evidence="4" type="ORF">PF007_g2374</name>
    <name evidence="10" type="ORF">PF008_g4456</name>
    <name evidence="1" type="ORF">PF009_g4289</name>
    <name evidence="3" type="ORF">PF010_g2010</name>
    <name evidence="2" type="ORF">PF011_g3195</name>
</gene>
<evidence type="ECO:0000313" key="13">
    <source>
        <dbReference type="Proteomes" id="UP000437068"/>
    </source>
</evidence>